<dbReference type="AlphaFoldDB" id="A0A6A6NZ44"/>
<organism evidence="5 6">
    <name type="scientific">Lineolata rhizophorae</name>
    <dbReference type="NCBI Taxonomy" id="578093"/>
    <lineage>
        <taxon>Eukaryota</taxon>
        <taxon>Fungi</taxon>
        <taxon>Dikarya</taxon>
        <taxon>Ascomycota</taxon>
        <taxon>Pezizomycotina</taxon>
        <taxon>Dothideomycetes</taxon>
        <taxon>Dothideomycetes incertae sedis</taxon>
        <taxon>Lineolatales</taxon>
        <taxon>Lineolataceae</taxon>
        <taxon>Lineolata</taxon>
    </lineage>
</organism>
<dbReference type="OrthoDB" id="312015at2759"/>
<evidence type="ECO:0000313" key="6">
    <source>
        <dbReference type="Proteomes" id="UP000799766"/>
    </source>
</evidence>
<evidence type="ECO:0000313" key="5">
    <source>
        <dbReference type="EMBL" id="KAF2456794.1"/>
    </source>
</evidence>
<gene>
    <name evidence="5" type="ORF">BDY21DRAFT_346126</name>
</gene>
<feature type="region of interest" description="Disordered" evidence="4">
    <location>
        <begin position="379"/>
        <end position="408"/>
    </location>
</feature>
<keyword evidence="2 3" id="KW-0175">Coiled coil</keyword>
<accession>A0A6A6NZ44</accession>
<dbReference type="EMBL" id="MU001682">
    <property type="protein sequence ID" value="KAF2456794.1"/>
    <property type="molecule type" value="Genomic_DNA"/>
</dbReference>
<protein>
    <submittedName>
        <fullName evidence="5">Afadin and alpha-actinin-binding-domain-containing protein</fullName>
    </submittedName>
</protein>
<name>A0A6A6NZ44_9PEZI</name>
<feature type="coiled-coil region" evidence="3">
    <location>
        <begin position="59"/>
        <end position="142"/>
    </location>
</feature>
<sequence length="453" mass="50530">MDSGSLKTASAYLNNLLLARGLLRNGVPIEFAHPSRGDGGREATMAGIINLVHDLILRRDREQEKQEGLAQTLRSLRADASRNTLALERSRARNDELSRQLSLAQSQERSVRAALRSAESSARALRDEMARLKTTVNQVRASCANDIRKRDIQIQRLKSHLTAQQRGNRAGLVGASITITPSASVAITSASTRDGDGIDVEDSEYSLKQETTEFLTQLSQSLSDENDNLIGLIRRSLATLKELQGLPESVFGPGDSAEDQESNHAAPNAEMLHVLPSSYDSLAVDMDGVLEILRLLLTNPSFVPLEEVEVREEEINRLRDACERMQARWKEALMLMEGWRRRLLEGGDTVNLDELKIGLGQCPKNRTVLLITFQQKTDENASEIDPEDSQMQPRSSTQKRPASRPQESRIPREVCYPYSLQFVALHQLRHESVIPRQTPILTSGRPSLQCKKN</sequence>
<evidence type="ECO:0000256" key="3">
    <source>
        <dbReference type="SAM" id="Coils"/>
    </source>
</evidence>
<reference evidence="5" key="1">
    <citation type="journal article" date="2020" name="Stud. Mycol.">
        <title>101 Dothideomycetes genomes: a test case for predicting lifestyles and emergence of pathogens.</title>
        <authorList>
            <person name="Haridas S."/>
            <person name="Albert R."/>
            <person name="Binder M."/>
            <person name="Bloem J."/>
            <person name="Labutti K."/>
            <person name="Salamov A."/>
            <person name="Andreopoulos B."/>
            <person name="Baker S."/>
            <person name="Barry K."/>
            <person name="Bills G."/>
            <person name="Bluhm B."/>
            <person name="Cannon C."/>
            <person name="Castanera R."/>
            <person name="Culley D."/>
            <person name="Daum C."/>
            <person name="Ezra D."/>
            <person name="Gonzalez J."/>
            <person name="Henrissat B."/>
            <person name="Kuo A."/>
            <person name="Liang C."/>
            <person name="Lipzen A."/>
            <person name="Lutzoni F."/>
            <person name="Magnuson J."/>
            <person name="Mondo S."/>
            <person name="Nolan M."/>
            <person name="Ohm R."/>
            <person name="Pangilinan J."/>
            <person name="Park H.-J."/>
            <person name="Ramirez L."/>
            <person name="Alfaro M."/>
            <person name="Sun H."/>
            <person name="Tritt A."/>
            <person name="Yoshinaga Y."/>
            <person name="Zwiers L.-H."/>
            <person name="Turgeon B."/>
            <person name="Goodwin S."/>
            <person name="Spatafora J."/>
            <person name="Crous P."/>
            <person name="Grigoriev I."/>
        </authorList>
    </citation>
    <scope>NUCLEOTIDE SEQUENCE</scope>
    <source>
        <strain evidence="5">ATCC 16933</strain>
    </source>
</reference>
<dbReference type="InterPro" id="IPR021622">
    <property type="entry name" value="Afadin/alpha-actinin-bd"/>
</dbReference>
<dbReference type="Pfam" id="PF11559">
    <property type="entry name" value="ADIP"/>
    <property type="match status" value="1"/>
</dbReference>
<evidence type="ECO:0000256" key="2">
    <source>
        <dbReference type="ARBA" id="ARBA00023054"/>
    </source>
</evidence>
<dbReference type="Proteomes" id="UP000799766">
    <property type="component" value="Unassembled WGS sequence"/>
</dbReference>
<evidence type="ECO:0000256" key="1">
    <source>
        <dbReference type="ARBA" id="ARBA00009291"/>
    </source>
</evidence>
<evidence type="ECO:0000256" key="4">
    <source>
        <dbReference type="SAM" id="MobiDB-lite"/>
    </source>
</evidence>
<comment type="similarity">
    <text evidence="1">Belongs to the ADIP family.</text>
</comment>
<feature type="compositionally biased region" description="Polar residues" evidence="4">
    <location>
        <begin position="389"/>
        <end position="400"/>
    </location>
</feature>
<proteinExistence type="inferred from homology"/>
<keyword evidence="6" id="KW-1185">Reference proteome</keyword>